<comment type="subcellular location">
    <subcellularLocation>
        <location evidence="1">Nucleus</location>
    </subcellularLocation>
</comment>
<dbReference type="Gene3D" id="4.10.240.10">
    <property type="entry name" value="Zn(2)-C6 fungal-type DNA-binding domain"/>
    <property type="match status" value="1"/>
</dbReference>
<evidence type="ECO:0000259" key="8">
    <source>
        <dbReference type="PROSITE" id="PS50048"/>
    </source>
</evidence>
<dbReference type="InterPro" id="IPR036864">
    <property type="entry name" value="Zn2-C6_fun-type_DNA-bd_sf"/>
</dbReference>
<organism evidence="9 10">
    <name type="scientific">Aspergillus pseudoustus</name>
    <dbReference type="NCBI Taxonomy" id="1810923"/>
    <lineage>
        <taxon>Eukaryota</taxon>
        <taxon>Fungi</taxon>
        <taxon>Dikarya</taxon>
        <taxon>Ascomycota</taxon>
        <taxon>Pezizomycotina</taxon>
        <taxon>Eurotiomycetes</taxon>
        <taxon>Eurotiomycetidae</taxon>
        <taxon>Eurotiales</taxon>
        <taxon>Aspergillaceae</taxon>
        <taxon>Aspergillus</taxon>
        <taxon>Aspergillus subgen. Nidulantes</taxon>
    </lineage>
</organism>
<accession>A0ABR4IJE4</accession>
<dbReference type="Pfam" id="PF04082">
    <property type="entry name" value="Fungal_trans"/>
    <property type="match status" value="1"/>
</dbReference>
<evidence type="ECO:0000256" key="7">
    <source>
        <dbReference type="SAM" id="MobiDB-lite"/>
    </source>
</evidence>
<evidence type="ECO:0000256" key="3">
    <source>
        <dbReference type="ARBA" id="ARBA00023015"/>
    </source>
</evidence>
<feature type="region of interest" description="Disordered" evidence="7">
    <location>
        <begin position="355"/>
        <end position="374"/>
    </location>
</feature>
<dbReference type="SMART" id="SM00906">
    <property type="entry name" value="Fungal_trans"/>
    <property type="match status" value="1"/>
</dbReference>
<evidence type="ECO:0000256" key="4">
    <source>
        <dbReference type="ARBA" id="ARBA00023125"/>
    </source>
</evidence>
<reference evidence="9 10" key="1">
    <citation type="submission" date="2024-07" db="EMBL/GenBank/DDBJ databases">
        <title>Section-level genome sequencing and comparative genomics of Aspergillus sections Usti and Cavernicolus.</title>
        <authorList>
            <consortium name="Lawrence Berkeley National Laboratory"/>
            <person name="Nybo J.L."/>
            <person name="Vesth T.C."/>
            <person name="Theobald S."/>
            <person name="Frisvad J.C."/>
            <person name="Larsen T.O."/>
            <person name="Kjaerboelling I."/>
            <person name="Rothschild-Mancinelli K."/>
            <person name="Lyhne E.K."/>
            <person name="Kogle M.E."/>
            <person name="Barry K."/>
            <person name="Clum A."/>
            <person name="Na H."/>
            <person name="Ledsgaard L."/>
            <person name="Lin J."/>
            <person name="Lipzen A."/>
            <person name="Kuo A."/>
            <person name="Riley R."/>
            <person name="Mondo S."/>
            <person name="Labutti K."/>
            <person name="Haridas S."/>
            <person name="Pangalinan J."/>
            <person name="Salamov A.A."/>
            <person name="Simmons B.A."/>
            <person name="Magnuson J.K."/>
            <person name="Chen J."/>
            <person name="Drula E."/>
            <person name="Henrissat B."/>
            <person name="Wiebenga A."/>
            <person name="Lubbers R.J."/>
            <person name="Gomes A.C."/>
            <person name="Makela M.R."/>
            <person name="Stajich J."/>
            <person name="Grigoriev I.V."/>
            <person name="Mortensen U.H."/>
            <person name="De Vries R.P."/>
            <person name="Baker S.E."/>
            <person name="Andersen M.R."/>
        </authorList>
    </citation>
    <scope>NUCLEOTIDE SEQUENCE [LARGE SCALE GENOMIC DNA]</scope>
    <source>
        <strain evidence="9 10">CBS 123904</strain>
    </source>
</reference>
<evidence type="ECO:0000256" key="5">
    <source>
        <dbReference type="ARBA" id="ARBA00023163"/>
    </source>
</evidence>
<evidence type="ECO:0000256" key="1">
    <source>
        <dbReference type="ARBA" id="ARBA00004123"/>
    </source>
</evidence>
<evidence type="ECO:0000313" key="9">
    <source>
        <dbReference type="EMBL" id="KAL2827905.1"/>
    </source>
</evidence>
<name>A0ABR4IJE4_9EURO</name>
<proteinExistence type="predicted"/>
<dbReference type="PROSITE" id="PS00463">
    <property type="entry name" value="ZN2_CY6_FUNGAL_1"/>
    <property type="match status" value="1"/>
</dbReference>
<evidence type="ECO:0000256" key="2">
    <source>
        <dbReference type="ARBA" id="ARBA00022723"/>
    </source>
</evidence>
<keyword evidence="10" id="KW-1185">Reference proteome</keyword>
<keyword evidence="3" id="KW-0805">Transcription regulation</keyword>
<dbReference type="PANTHER" id="PTHR31001">
    <property type="entry name" value="UNCHARACTERIZED TRANSCRIPTIONAL REGULATORY PROTEIN"/>
    <property type="match status" value="1"/>
</dbReference>
<dbReference type="Proteomes" id="UP001610446">
    <property type="component" value="Unassembled WGS sequence"/>
</dbReference>
<dbReference type="PROSITE" id="PS50048">
    <property type="entry name" value="ZN2_CY6_FUNGAL_2"/>
    <property type="match status" value="1"/>
</dbReference>
<dbReference type="PANTHER" id="PTHR31001:SF49">
    <property type="entry name" value="ZN(II)2CYS6 TRANSCRIPTION FACTOR (EUROFUNG)"/>
    <property type="match status" value="1"/>
</dbReference>
<feature type="domain" description="Zn(2)-C6 fungal-type" evidence="8">
    <location>
        <begin position="19"/>
        <end position="50"/>
    </location>
</feature>
<keyword evidence="5" id="KW-0804">Transcription</keyword>
<dbReference type="CDD" id="cd12148">
    <property type="entry name" value="fungal_TF_MHR"/>
    <property type="match status" value="1"/>
</dbReference>
<dbReference type="SMART" id="SM00066">
    <property type="entry name" value="GAL4"/>
    <property type="match status" value="1"/>
</dbReference>
<protein>
    <recommendedName>
        <fullName evidence="8">Zn(2)-C6 fungal-type domain-containing protein</fullName>
    </recommendedName>
</protein>
<dbReference type="Pfam" id="PF00172">
    <property type="entry name" value="Zn_clus"/>
    <property type="match status" value="1"/>
</dbReference>
<sequence>MSSDFLAKQRRRRDKLQLSCNPCRKRKVRCDRNAPCKTCVGRGEQTDCIYALHSSPAPRRSKSNHAHKRGRPDLAGLGRDINSSSILAGGTSVGRLPESRARPNLLNADPWADIVDILPGGQRTGVERSSHWPELLLGLRDGTTLRGLLMSVPSKGEVDRLISKYFNSLDLAVWVSHGPTFQEEYECFWKDPTSVTANWLSILFSMMCLATDLMLQSGEPLPLKEAEQQDPVSVFRKCSAQCLMLGDYTRPTTYTVDALLLYSYTELLQLHDTDFGLHIVLTTMIRVAMKMGYHRDPSHDLNISIFAGEMRRRLWGLLVQLDTLVSLQVGLPRMINEQNCDTQAPRNIPMEEMDRKMTSLPPSRPESGSSPGSYMRSRTRLVSVLGQIHDHLSLAQPLSYDTVIQLHEMLDAQHEALPTGLKIRKVPLVTGSSAAVMRCLSLDLLYQKARCVLHRRYMTPQNRLSWETCIDAALTIIRHQTYVYHETRPGGLLSGHLWKITYLATYDFLLGSMLLYLGLQSRARTELGLNLKPNCQTAMQKALEDSYTIWTAWYTEVKGSKQILDAVKTMLDQATPGALKLSPRKDFQQPGASIIANNPSGLGLGNHGIPVPFTPPPTESQTVELRALTPSLPCNVAETSPSSSGFVDPMDGFDWASWDNHLQENGIYSQLSSRDMVF</sequence>
<dbReference type="SUPFAM" id="SSF57701">
    <property type="entry name" value="Zn2/Cys6 DNA-binding domain"/>
    <property type="match status" value="1"/>
</dbReference>
<dbReference type="EMBL" id="JBFXLU010000380">
    <property type="protein sequence ID" value="KAL2827905.1"/>
    <property type="molecule type" value="Genomic_DNA"/>
</dbReference>
<feature type="region of interest" description="Disordered" evidence="7">
    <location>
        <begin position="55"/>
        <end position="77"/>
    </location>
</feature>
<dbReference type="InterPro" id="IPR001138">
    <property type="entry name" value="Zn2Cys6_DnaBD"/>
</dbReference>
<dbReference type="InterPro" id="IPR007219">
    <property type="entry name" value="XnlR_reg_dom"/>
</dbReference>
<keyword evidence="4" id="KW-0238">DNA-binding</keyword>
<evidence type="ECO:0000256" key="6">
    <source>
        <dbReference type="ARBA" id="ARBA00023242"/>
    </source>
</evidence>
<keyword evidence="6" id="KW-0539">Nucleus</keyword>
<dbReference type="InterPro" id="IPR050613">
    <property type="entry name" value="Sec_Metabolite_Reg"/>
</dbReference>
<evidence type="ECO:0000313" key="10">
    <source>
        <dbReference type="Proteomes" id="UP001610446"/>
    </source>
</evidence>
<keyword evidence="2" id="KW-0479">Metal-binding</keyword>
<comment type="caution">
    <text evidence="9">The sequence shown here is derived from an EMBL/GenBank/DDBJ whole genome shotgun (WGS) entry which is preliminary data.</text>
</comment>
<gene>
    <name evidence="9" type="ORF">BJY01DRAFT_255522</name>
</gene>
<feature type="compositionally biased region" description="Basic residues" evidence="7">
    <location>
        <begin position="59"/>
        <end position="70"/>
    </location>
</feature>
<dbReference type="CDD" id="cd00067">
    <property type="entry name" value="GAL4"/>
    <property type="match status" value="1"/>
</dbReference>
<feature type="compositionally biased region" description="Low complexity" evidence="7">
    <location>
        <begin position="359"/>
        <end position="373"/>
    </location>
</feature>